<feature type="domain" description="Response regulatory" evidence="8">
    <location>
        <begin position="16"/>
        <end position="129"/>
    </location>
</feature>
<comment type="caution">
    <text evidence="10">The sequence shown here is derived from an EMBL/GenBank/DDBJ whole genome shotgun (WGS) entry which is preliminary data.</text>
</comment>
<dbReference type="InterPro" id="IPR001867">
    <property type="entry name" value="OmpR/PhoB-type_DNA-bd"/>
</dbReference>
<evidence type="ECO:0000259" key="9">
    <source>
        <dbReference type="PROSITE" id="PS51755"/>
    </source>
</evidence>
<reference evidence="11" key="1">
    <citation type="journal article" date="2019" name="Int. J. Syst. Evol. Microbiol.">
        <title>The Global Catalogue of Microorganisms (GCM) 10K type strain sequencing project: providing services to taxonomists for standard genome sequencing and annotation.</title>
        <authorList>
            <consortium name="The Broad Institute Genomics Platform"/>
            <consortium name="The Broad Institute Genome Sequencing Center for Infectious Disease"/>
            <person name="Wu L."/>
            <person name="Ma J."/>
        </authorList>
    </citation>
    <scope>NUCLEOTIDE SEQUENCE [LARGE SCALE GENOMIC DNA]</scope>
    <source>
        <strain evidence="11">KCTC 42282</strain>
    </source>
</reference>
<organism evidence="10 11">
    <name type="scientific">Camelimonas fluminis</name>
    <dbReference type="NCBI Taxonomy" id="1576911"/>
    <lineage>
        <taxon>Bacteria</taxon>
        <taxon>Pseudomonadati</taxon>
        <taxon>Pseudomonadota</taxon>
        <taxon>Alphaproteobacteria</taxon>
        <taxon>Hyphomicrobiales</taxon>
        <taxon>Chelatococcaceae</taxon>
        <taxon>Camelimonas</taxon>
    </lineage>
</organism>
<dbReference type="PANTHER" id="PTHR48111:SF4">
    <property type="entry name" value="DNA-BINDING DUAL TRANSCRIPTIONAL REGULATOR OMPR"/>
    <property type="match status" value="1"/>
</dbReference>
<keyword evidence="3" id="KW-0805">Transcription regulation</keyword>
<dbReference type="SUPFAM" id="SSF46894">
    <property type="entry name" value="C-terminal effector domain of the bipartite response regulators"/>
    <property type="match status" value="1"/>
</dbReference>
<dbReference type="Gene3D" id="1.10.10.10">
    <property type="entry name" value="Winged helix-like DNA-binding domain superfamily/Winged helix DNA-binding domain"/>
    <property type="match status" value="1"/>
</dbReference>
<evidence type="ECO:0000256" key="1">
    <source>
        <dbReference type="ARBA" id="ARBA00022553"/>
    </source>
</evidence>
<feature type="DNA-binding region" description="OmpR/PhoB-type" evidence="7">
    <location>
        <begin position="141"/>
        <end position="239"/>
    </location>
</feature>
<dbReference type="Pfam" id="PF00072">
    <property type="entry name" value="Response_reg"/>
    <property type="match status" value="1"/>
</dbReference>
<keyword evidence="4 7" id="KW-0238">DNA-binding</keyword>
<dbReference type="InterPro" id="IPR016032">
    <property type="entry name" value="Sig_transdc_resp-reg_C-effctor"/>
</dbReference>
<evidence type="ECO:0000256" key="3">
    <source>
        <dbReference type="ARBA" id="ARBA00023015"/>
    </source>
</evidence>
<keyword evidence="2" id="KW-0902">Two-component regulatory system</keyword>
<dbReference type="InterPro" id="IPR001789">
    <property type="entry name" value="Sig_transdc_resp-reg_receiver"/>
</dbReference>
<dbReference type="InterPro" id="IPR039420">
    <property type="entry name" value="WalR-like"/>
</dbReference>
<evidence type="ECO:0000313" key="10">
    <source>
        <dbReference type="EMBL" id="MFC3637355.1"/>
    </source>
</evidence>
<evidence type="ECO:0000256" key="5">
    <source>
        <dbReference type="ARBA" id="ARBA00023163"/>
    </source>
</evidence>
<dbReference type="InterPro" id="IPR011006">
    <property type="entry name" value="CheY-like_superfamily"/>
</dbReference>
<dbReference type="InterPro" id="IPR036388">
    <property type="entry name" value="WH-like_DNA-bd_sf"/>
</dbReference>
<feature type="modified residue" description="4-aspartylphosphate" evidence="6">
    <location>
        <position position="65"/>
    </location>
</feature>
<keyword evidence="1 6" id="KW-0597">Phosphoprotein</keyword>
<dbReference type="Proteomes" id="UP001595704">
    <property type="component" value="Unassembled WGS sequence"/>
</dbReference>
<dbReference type="CDD" id="cd00383">
    <property type="entry name" value="trans_reg_C"/>
    <property type="match status" value="1"/>
</dbReference>
<keyword evidence="11" id="KW-1185">Reference proteome</keyword>
<dbReference type="PROSITE" id="PS50110">
    <property type="entry name" value="RESPONSE_REGULATORY"/>
    <property type="match status" value="1"/>
</dbReference>
<dbReference type="EMBL" id="JBHRYC010000037">
    <property type="protein sequence ID" value="MFC3637355.1"/>
    <property type="molecule type" value="Genomic_DNA"/>
</dbReference>
<evidence type="ECO:0000256" key="6">
    <source>
        <dbReference type="PROSITE-ProRule" id="PRU00169"/>
    </source>
</evidence>
<protein>
    <submittedName>
        <fullName evidence="10">Response regulator</fullName>
    </submittedName>
</protein>
<evidence type="ECO:0000259" key="8">
    <source>
        <dbReference type="PROSITE" id="PS50110"/>
    </source>
</evidence>
<dbReference type="SMART" id="SM00862">
    <property type="entry name" value="Trans_reg_C"/>
    <property type="match status" value="1"/>
</dbReference>
<proteinExistence type="predicted"/>
<sequence length="241" mass="26692">MAAARPRAPLGDDAPHVLVVDDDRRLRDLLARFLGDNGYRVTVAADAAEASSRLTQIQFDVMVLDVMMPGESGFDFAARLRRSLNTPILMLTARGDPQDRIRGLEIGVDDYLGKPFEPRELLLRIGAILRRTASNGQAGAPEQVSFGPFTYRLDRGELRRGEEQVRLTDREREILTILASHNGDNVPRETISGQGGPGSVANERTVDVQINRLRRKIENDPANPAWLQTVRGVGYRLLVDG</sequence>
<evidence type="ECO:0000256" key="4">
    <source>
        <dbReference type="ARBA" id="ARBA00023125"/>
    </source>
</evidence>
<dbReference type="SUPFAM" id="SSF52172">
    <property type="entry name" value="CheY-like"/>
    <property type="match status" value="1"/>
</dbReference>
<dbReference type="PROSITE" id="PS51755">
    <property type="entry name" value="OMPR_PHOB"/>
    <property type="match status" value="1"/>
</dbReference>
<dbReference type="SMART" id="SM00448">
    <property type="entry name" value="REC"/>
    <property type="match status" value="1"/>
</dbReference>
<dbReference type="PANTHER" id="PTHR48111">
    <property type="entry name" value="REGULATOR OF RPOS"/>
    <property type="match status" value="1"/>
</dbReference>
<evidence type="ECO:0000256" key="2">
    <source>
        <dbReference type="ARBA" id="ARBA00023012"/>
    </source>
</evidence>
<dbReference type="Gene3D" id="6.10.250.690">
    <property type="match status" value="1"/>
</dbReference>
<accession>A0ABV7UFZ9</accession>
<feature type="domain" description="OmpR/PhoB-type" evidence="9">
    <location>
        <begin position="141"/>
        <end position="239"/>
    </location>
</feature>
<name>A0ABV7UFZ9_9HYPH</name>
<dbReference type="RefSeq" id="WP_191320466.1">
    <property type="nucleotide sequence ID" value="NZ_BNCG01000018.1"/>
</dbReference>
<dbReference type="Pfam" id="PF00486">
    <property type="entry name" value="Trans_reg_C"/>
    <property type="match status" value="1"/>
</dbReference>
<evidence type="ECO:0000313" key="11">
    <source>
        <dbReference type="Proteomes" id="UP001595704"/>
    </source>
</evidence>
<dbReference type="Gene3D" id="3.40.50.2300">
    <property type="match status" value="1"/>
</dbReference>
<gene>
    <name evidence="10" type="ORF">ACFONL_08150</name>
</gene>
<keyword evidence="5" id="KW-0804">Transcription</keyword>
<evidence type="ECO:0000256" key="7">
    <source>
        <dbReference type="PROSITE-ProRule" id="PRU01091"/>
    </source>
</evidence>